<dbReference type="EMBL" id="JBHUMP010000003">
    <property type="protein sequence ID" value="MFD2738848.1"/>
    <property type="molecule type" value="Genomic_DNA"/>
</dbReference>
<dbReference type="RefSeq" id="WP_386371955.1">
    <property type="nucleotide sequence ID" value="NZ_JBHUMP010000003.1"/>
</dbReference>
<evidence type="ECO:0000256" key="5">
    <source>
        <dbReference type="ARBA" id="ARBA00022692"/>
    </source>
</evidence>
<dbReference type="PANTHER" id="PTHR30269">
    <property type="entry name" value="TRANSMEMBRANE PROTEIN YFCA"/>
    <property type="match status" value="1"/>
</dbReference>
<evidence type="ECO:0000256" key="3">
    <source>
        <dbReference type="ARBA" id="ARBA00022448"/>
    </source>
</evidence>
<feature type="transmembrane region" description="Helical" evidence="8">
    <location>
        <begin position="175"/>
        <end position="192"/>
    </location>
</feature>
<keyword evidence="4 8" id="KW-1003">Cell membrane</keyword>
<name>A0ABW5U090_9RHOB</name>
<dbReference type="InterPro" id="IPR052017">
    <property type="entry name" value="TSUP"/>
</dbReference>
<evidence type="ECO:0000256" key="8">
    <source>
        <dbReference type="RuleBase" id="RU363041"/>
    </source>
</evidence>
<comment type="similarity">
    <text evidence="2 8">Belongs to the 4-toluene sulfonate uptake permease (TSUP) (TC 2.A.102) family.</text>
</comment>
<comment type="subcellular location">
    <subcellularLocation>
        <location evidence="1 8">Cell membrane</location>
        <topology evidence="1 8">Multi-pass membrane protein</topology>
    </subcellularLocation>
</comment>
<gene>
    <name evidence="9" type="ORF">ACFSUD_04645</name>
</gene>
<feature type="transmembrane region" description="Helical" evidence="8">
    <location>
        <begin position="232"/>
        <end position="249"/>
    </location>
</feature>
<feature type="transmembrane region" description="Helical" evidence="8">
    <location>
        <begin position="79"/>
        <end position="98"/>
    </location>
</feature>
<dbReference type="Pfam" id="PF01925">
    <property type="entry name" value="TauE"/>
    <property type="match status" value="1"/>
</dbReference>
<evidence type="ECO:0000256" key="7">
    <source>
        <dbReference type="ARBA" id="ARBA00023136"/>
    </source>
</evidence>
<keyword evidence="6 8" id="KW-1133">Transmembrane helix</keyword>
<keyword evidence="5 8" id="KW-0812">Transmembrane</keyword>
<evidence type="ECO:0000256" key="4">
    <source>
        <dbReference type="ARBA" id="ARBA00022475"/>
    </source>
</evidence>
<feature type="transmembrane region" description="Helical" evidence="8">
    <location>
        <begin position="137"/>
        <end position="163"/>
    </location>
</feature>
<evidence type="ECO:0000256" key="6">
    <source>
        <dbReference type="ARBA" id="ARBA00022989"/>
    </source>
</evidence>
<comment type="caution">
    <text evidence="9">The sequence shown here is derived from an EMBL/GenBank/DDBJ whole genome shotgun (WGS) entry which is preliminary data.</text>
</comment>
<organism evidence="9 10">
    <name type="scientific">Sulfitobacter aestuarii</name>
    <dbReference type="NCBI Taxonomy" id="2161676"/>
    <lineage>
        <taxon>Bacteria</taxon>
        <taxon>Pseudomonadati</taxon>
        <taxon>Pseudomonadota</taxon>
        <taxon>Alphaproteobacteria</taxon>
        <taxon>Rhodobacterales</taxon>
        <taxon>Roseobacteraceae</taxon>
        <taxon>Sulfitobacter</taxon>
    </lineage>
</organism>
<feature type="transmembrane region" description="Helical" evidence="8">
    <location>
        <begin position="105"/>
        <end position="125"/>
    </location>
</feature>
<feature type="transmembrane region" description="Helical" evidence="8">
    <location>
        <begin position="13"/>
        <end position="31"/>
    </location>
</feature>
<dbReference type="PANTHER" id="PTHR30269:SF37">
    <property type="entry name" value="MEMBRANE TRANSPORTER PROTEIN"/>
    <property type="match status" value="1"/>
</dbReference>
<keyword evidence="10" id="KW-1185">Reference proteome</keyword>
<keyword evidence="3" id="KW-0813">Transport</keyword>
<dbReference type="Proteomes" id="UP001597474">
    <property type="component" value="Unassembled WGS sequence"/>
</dbReference>
<dbReference type="InterPro" id="IPR002781">
    <property type="entry name" value="TM_pro_TauE-like"/>
</dbReference>
<protein>
    <recommendedName>
        <fullName evidence="8">Probable membrane transporter protein</fullName>
    </recommendedName>
</protein>
<feature type="transmembrane region" description="Helical" evidence="8">
    <location>
        <begin position="198"/>
        <end position="220"/>
    </location>
</feature>
<evidence type="ECO:0000313" key="9">
    <source>
        <dbReference type="EMBL" id="MFD2738848.1"/>
    </source>
</evidence>
<proteinExistence type="inferred from homology"/>
<evidence type="ECO:0000313" key="10">
    <source>
        <dbReference type="Proteomes" id="UP001597474"/>
    </source>
</evidence>
<evidence type="ECO:0000256" key="2">
    <source>
        <dbReference type="ARBA" id="ARBA00009142"/>
    </source>
</evidence>
<accession>A0ABW5U090</accession>
<reference evidence="10" key="1">
    <citation type="journal article" date="2019" name="Int. J. Syst. Evol. Microbiol.">
        <title>The Global Catalogue of Microorganisms (GCM) 10K type strain sequencing project: providing services to taxonomists for standard genome sequencing and annotation.</title>
        <authorList>
            <consortium name="The Broad Institute Genomics Platform"/>
            <consortium name="The Broad Institute Genome Sequencing Center for Infectious Disease"/>
            <person name="Wu L."/>
            <person name="Ma J."/>
        </authorList>
    </citation>
    <scope>NUCLEOTIDE SEQUENCE [LARGE SCALE GENOMIC DNA]</scope>
    <source>
        <strain evidence="10">TISTR 2562</strain>
    </source>
</reference>
<evidence type="ECO:0000256" key="1">
    <source>
        <dbReference type="ARBA" id="ARBA00004651"/>
    </source>
</evidence>
<keyword evidence="7 8" id="KW-0472">Membrane</keyword>
<sequence>MPDALGAAFQTEGLIWLVLIVCIAGLVRGFAGFGSGMIIMPVASSVLSPVEAVIFLTATELLGPLPNLPGAIRDGRAREVGLLLLGAVFVLPLGIWFLAHVAPELFGWFISVAVLAMLALLISGWRFRGRLSRPLVIATGGIGGFMTGFAGIPGPPVILLYMASRLPIAVIRANFLLYLLAIDTVLFGVLWLNDLLNWHIFLLGLLVGVPNLIANFLGGLMFDPKAEGRFRAVAYAIIACSALLGLPLWKG</sequence>